<keyword evidence="4" id="KW-0677">Repeat</keyword>
<dbReference type="GO" id="GO:0043130">
    <property type="term" value="F:ubiquitin binding"/>
    <property type="evidence" value="ECO:0007669"/>
    <property type="project" value="TreeGrafter"/>
</dbReference>
<evidence type="ECO:0000259" key="9">
    <source>
        <dbReference type="PROSITE" id="PS50089"/>
    </source>
</evidence>
<keyword evidence="5 8" id="KW-0863">Zinc-finger</keyword>
<dbReference type="PROSITE" id="PS51873">
    <property type="entry name" value="TRIAD"/>
    <property type="match status" value="1"/>
</dbReference>
<evidence type="ECO:0000256" key="6">
    <source>
        <dbReference type="ARBA" id="ARBA00022786"/>
    </source>
</evidence>
<dbReference type="InterPro" id="IPR013083">
    <property type="entry name" value="Znf_RING/FYVE/PHD"/>
</dbReference>
<dbReference type="FunFam" id="3.30.40.10:FF:000137">
    <property type="entry name" value="RanBP-type and C3HC4-type zinc finger-containing protein 1"/>
    <property type="match status" value="1"/>
</dbReference>
<dbReference type="GO" id="GO:0008270">
    <property type="term" value="F:zinc ion binding"/>
    <property type="evidence" value="ECO:0007669"/>
    <property type="project" value="UniProtKB-KW"/>
</dbReference>
<dbReference type="GO" id="GO:0097039">
    <property type="term" value="P:protein linear polyubiquitination"/>
    <property type="evidence" value="ECO:0007669"/>
    <property type="project" value="TreeGrafter"/>
</dbReference>
<reference evidence="11" key="2">
    <citation type="submission" date="2023-04" db="EMBL/GenBank/DDBJ databases">
        <authorList>
            <person name="Bu L."/>
            <person name="Lu L."/>
            <person name="Laidemitt M.R."/>
            <person name="Zhang S.M."/>
            <person name="Mutuku M."/>
            <person name="Mkoji G."/>
            <person name="Steinauer M."/>
            <person name="Loker E.S."/>
        </authorList>
    </citation>
    <scope>NUCLEOTIDE SEQUENCE</scope>
    <source>
        <strain evidence="11">KasaAsao</strain>
        <tissue evidence="11">Whole Snail</tissue>
    </source>
</reference>
<dbReference type="InterPro" id="IPR044066">
    <property type="entry name" value="TRIAD_supradom"/>
</dbReference>
<keyword evidence="3" id="KW-0479">Metal-binding</keyword>
<dbReference type="GO" id="GO:0043161">
    <property type="term" value="P:proteasome-mediated ubiquitin-dependent protein catabolic process"/>
    <property type="evidence" value="ECO:0007669"/>
    <property type="project" value="TreeGrafter"/>
</dbReference>
<keyword evidence="6" id="KW-0833">Ubl conjugation pathway</keyword>
<gene>
    <name evidence="11" type="ORF">Bpfe_024157</name>
</gene>
<dbReference type="PROSITE" id="PS00518">
    <property type="entry name" value="ZF_RING_1"/>
    <property type="match status" value="1"/>
</dbReference>
<dbReference type="InterPro" id="IPR017907">
    <property type="entry name" value="Znf_RING_CS"/>
</dbReference>
<evidence type="ECO:0000259" key="10">
    <source>
        <dbReference type="PROSITE" id="PS51873"/>
    </source>
</evidence>
<dbReference type="GO" id="GO:0004842">
    <property type="term" value="F:ubiquitin-protein transferase activity"/>
    <property type="evidence" value="ECO:0007669"/>
    <property type="project" value="TreeGrafter"/>
</dbReference>
<proteinExistence type="predicted"/>
<evidence type="ECO:0000313" key="12">
    <source>
        <dbReference type="Proteomes" id="UP001233172"/>
    </source>
</evidence>
<dbReference type="Pfam" id="PF13639">
    <property type="entry name" value="zf-RING_2"/>
    <property type="match status" value="1"/>
</dbReference>
<sequence length="294" mass="33560">MFHVVFYPINIDFIPYCDKEDKSPLIAVLTLSLTVTAEETVKQQNFQMLMEMDDQDLVSNVDCFECPICFDEIDEGDGIVLRECLHSFCKPCLLEAVRHTEDAIVKCPYQDNVYSCQSVLQEREIKALVPADIFERFLQRGLDQAESRMTNAYHCKTADCHGWCIYEDLVNFFKCPVCEKENCLTCKAIHENMNCKEYQDGLKLRALNDASARQTQELLQQLVKDGEAMHCPQCSIIVQKKGGCDWIKCSICKLEICWVTKGPRWGPKGEGDITGGCKCRVNQTKCHPQCINCH</sequence>
<evidence type="ECO:0000256" key="8">
    <source>
        <dbReference type="PROSITE-ProRule" id="PRU00175"/>
    </source>
</evidence>
<dbReference type="PANTHER" id="PTHR22770">
    <property type="entry name" value="UBIQUITIN CONJUGATING ENZYME 7 INTERACTING PROTEIN-RELATED"/>
    <property type="match status" value="1"/>
</dbReference>
<dbReference type="GO" id="GO:0071797">
    <property type="term" value="C:LUBAC complex"/>
    <property type="evidence" value="ECO:0007669"/>
    <property type="project" value="TreeGrafter"/>
</dbReference>
<evidence type="ECO:0000256" key="1">
    <source>
        <dbReference type="ARBA" id="ARBA00004906"/>
    </source>
</evidence>
<keyword evidence="12" id="KW-1185">Reference proteome</keyword>
<accession>A0AAD8EZL6</accession>
<dbReference type="FunFam" id="1.20.120.1750:FF:000026">
    <property type="entry name" value="RANBP2-type and C3HC4-type zinc finger containing 1"/>
    <property type="match status" value="1"/>
</dbReference>
<dbReference type="Gene3D" id="3.30.40.10">
    <property type="entry name" value="Zinc/RING finger domain, C3HC4 (zinc finger)"/>
    <property type="match status" value="1"/>
</dbReference>
<evidence type="ECO:0000256" key="3">
    <source>
        <dbReference type="ARBA" id="ARBA00022723"/>
    </source>
</evidence>
<dbReference type="InterPro" id="IPR047557">
    <property type="entry name" value="Rcat_RBR_HOIL1"/>
</dbReference>
<organism evidence="11 12">
    <name type="scientific">Biomphalaria pfeifferi</name>
    <name type="common">Bloodfluke planorb</name>
    <name type="synonym">Freshwater snail</name>
    <dbReference type="NCBI Taxonomy" id="112525"/>
    <lineage>
        <taxon>Eukaryota</taxon>
        <taxon>Metazoa</taxon>
        <taxon>Spiralia</taxon>
        <taxon>Lophotrochozoa</taxon>
        <taxon>Mollusca</taxon>
        <taxon>Gastropoda</taxon>
        <taxon>Heterobranchia</taxon>
        <taxon>Euthyneura</taxon>
        <taxon>Panpulmonata</taxon>
        <taxon>Hygrophila</taxon>
        <taxon>Lymnaeoidea</taxon>
        <taxon>Planorbidae</taxon>
        <taxon>Biomphalaria</taxon>
    </lineage>
</organism>
<protein>
    <submittedName>
        <fullName evidence="11">RanBP-type and C3HC4-type zinc finger-containing protein 1 isoform X1</fullName>
    </submittedName>
</protein>
<reference evidence="11" key="1">
    <citation type="journal article" date="2023" name="PLoS Negl. Trop. Dis.">
        <title>A genome sequence for Biomphalaria pfeifferi, the major vector snail for the human-infecting parasite Schistosoma mansoni.</title>
        <authorList>
            <person name="Bu L."/>
            <person name="Lu L."/>
            <person name="Laidemitt M.R."/>
            <person name="Zhang S.M."/>
            <person name="Mutuku M."/>
            <person name="Mkoji G."/>
            <person name="Steinauer M."/>
            <person name="Loker E.S."/>
        </authorList>
    </citation>
    <scope>NUCLEOTIDE SEQUENCE</scope>
    <source>
        <strain evidence="11">KasaAsao</strain>
    </source>
</reference>
<feature type="domain" description="RING-type" evidence="10">
    <location>
        <begin position="62"/>
        <end position="290"/>
    </location>
</feature>
<dbReference type="SMART" id="SM00184">
    <property type="entry name" value="RING"/>
    <property type="match status" value="1"/>
</dbReference>
<name>A0AAD8EZL6_BIOPF</name>
<dbReference type="SUPFAM" id="SSF57850">
    <property type="entry name" value="RING/U-box"/>
    <property type="match status" value="3"/>
</dbReference>
<dbReference type="InterPro" id="IPR047559">
    <property type="entry name" value="HOIL1_RBR_mRING-HC-C3HC3D"/>
</dbReference>
<dbReference type="InterPro" id="IPR051628">
    <property type="entry name" value="LUBAC_E3_Ligases"/>
</dbReference>
<dbReference type="PROSITE" id="PS50089">
    <property type="entry name" value="ZF_RING_2"/>
    <property type="match status" value="1"/>
</dbReference>
<dbReference type="CDD" id="cd20345">
    <property type="entry name" value="BRcat_RBR_HOIL1"/>
    <property type="match status" value="1"/>
</dbReference>
<dbReference type="EMBL" id="JASAOG010000166">
    <property type="protein sequence ID" value="KAK0046367.1"/>
    <property type="molecule type" value="Genomic_DNA"/>
</dbReference>
<evidence type="ECO:0000256" key="5">
    <source>
        <dbReference type="ARBA" id="ARBA00022771"/>
    </source>
</evidence>
<comment type="pathway">
    <text evidence="1">Protein modification; protein ubiquitination.</text>
</comment>
<keyword evidence="2" id="KW-0808">Transferase</keyword>
<dbReference type="Proteomes" id="UP001233172">
    <property type="component" value="Unassembled WGS sequence"/>
</dbReference>
<evidence type="ECO:0000313" key="11">
    <source>
        <dbReference type="EMBL" id="KAK0046367.1"/>
    </source>
</evidence>
<evidence type="ECO:0000256" key="7">
    <source>
        <dbReference type="ARBA" id="ARBA00022833"/>
    </source>
</evidence>
<evidence type="ECO:0000256" key="4">
    <source>
        <dbReference type="ARBA" id="ARBA00022737"/>
    </source>
</evidence>
<dbReference type="PANTHER" id="PTHR22770:SF13">
    <property type="entry name" value="RING-TYPE DOMAIN-CONTAINING PROTEIN"/>
    <property type="match status" value="1"/>
</dbReference>
<dbReference type="Gene3D" id="1.20.120.1750">
    <property type="match status" value="1"/>
</dbReference>
<dbReference type="InterPro" id="IPR001841">
    <property type="entry name" value="Znf_RING"/>
</dbReference>
<comment type="caution">
    <text evidence="11">The sequence shown here is derived from an EMBL/GenBank/DDBJ whole genome shotgun (WGS) entry which is preliminary data.</text>
</comment>
<dbReference type="AlphaFoldDB" id="A0AAD8EZL6"/>
<feature type="domain" description="RING-type" evidence="9">
    <location>
        <begin position="66"/>
        <end position="108"/>
    </location>
</feature>
<keyword evidence="7" id="KW-0862">Zinc</keyword>
<dbReference type="InterPro" id="IPR047558">
    <property type="entry name" value="BRcat_RBR_HOIL1"/>
</dbReference>
<dbReference type="CDD" id="cd16633">
    <property type="entry name" value="mRING-HC-C3HC3D_RBR_HOIL1"/>
    <property type="match status" value="1"/>
</dbReference>
<evidence type="ECO:0000256" key="2">
    <source>
        <dbReference type="ARBA" id="ARBA00022679"/>
    </source>
</evidence>
<dbReference type="CDD" id="cd20358">
    <property type="entry name" value="Rcat_RBR_HOIL1"/>
    <property type="match status" value="1"/>
</dbReference>